<proteinExistence type="predicted"/>
<dbReference type="PANTHER" id="PTHR36836">
    <property type="entry name" value="COLANIC ACID BIOSYNTHESIS PROTEIN WCAK"/>
    <property type="match status" value="1"/>
</dbReference>
<evidence type="ECO:0000313" key="3">
    <source>
        <dbReference type="EMBL" id="RHL40615.1"/>
    </source>
</evidence>
<reference evidence="2 5" key="2">
    <citation type="journal article" date="2019" name="Nat. Med.">
        <title>A library of human gut bacterial isolates paired with longitudinal multiomics data enables mechanistic microbiome research.</title>
        <authorList>
            <person name="Poyet M."/>
            <person name="Groussin M."/>
            <person name="Gibbons S.M."/>
            <person name="Avila-Pacheco J."/>
            <person name="Jiang X."/>
            <person name="Kearney S.M."/>
            <person name="Perrotta A.R."/>
            <person name="Berdy B."/>
            <person name="Zhao S."/>
            <person name="Lieberman T.D."/>
            <person name="Swanson P.K."/>
            <person name="Smith M."/>
            <person name="Roesemann S."/>
            <person name="Alexander J.E."/>
            <person name="Rich S.A."/>
            <person name="Livny J."/>
            <person name="Vlamakis H."/>
            <person name="Clish C."/>
            <person name="Bullock K."/>
            <person name="Deik A."/>
            <person name="Scott J."/>
            <person name="Pierce K.A."/>
            <person name="Xavier R.J."/>
            <person name="Alm E.J."/>
        </authorList>
    </citation>
    <scope>NUCLEOTIDE SEQUENCE [LARGE SCALE GENOMIC DNA]</scope>
    <source>
        <strain evidence="2 5">BIOML-A58</strain>
    </source>
</reference>
<evidence type="ECO:0000313" key="5">
    <source>
        <dbReference type="Proteomes" id="UP000434604"/>
    </source>
</evidence>
<evidence type="ECO:0000313" key="2">
    <source>
        <dbReference type="EMBL" id="KAB6139472.1"/>
    </source>
</evidence>
<sequence length="416" mass="47832">MKRCIIDDTISMKIILGNAPIKNGNRGCVALTITIACVIDEIMKKAGLSYELYLPDSQYDDRKIHEILIGDRKIEFKDCRYPIGISLKNTIGTIIKNIVKGSDLNIFFKADYILDIGQGDSFSDIYGFTRFNSIDRIHRIAHFLHIPYCILPQTIGPFKNYKVEHRAIKSISNASYCMARDKQSYDYVVGKIPSLKSVKEYIDVAFFLPYHKIEQDTSFIHVGINISALLWHGGYTRNNQFELKCNYKNLVTEIIDYFLGIENVQVHLIPHVVGAERTIENDYGVSYDLWRQYNNSKLKLAPLALGPVEIKSYIAGMDFFVGARMHATIGAFSSRVPVVPMAYSRKFNGLFIDTLDYPYICDMRESDHAEIISTIRESFHSRLQLKELIDDRMNHIVSEKKNMLMNDLTIFFKIRK</sequence>
<dbReference type="EMBL" id="QROO01000004">
    <property type="protein sequence ID" value="RHL40615.1"/>
    <property type="molecule type" value="Genomic_DNA"/>
</dbReference>
<evidence type="ECO:0000313" key="4">
    <source>
        <dbReference type="Proteomes" id="UP000284495"/>
    </source>
</evidence>
<dbReference type="GO" id="GO:0016740">
    <property type="term" value="F:transferase activity"/>
    <property type="evidence" value="ECO:0007669"/>
    <property type="project" value="UniProtKB-KW"/>
</dbReference>
<gene>
    <name evidence="3" type="ORF">DW027_04340</name>
    <name evidence="2" type="ORF">GA398_24520</name>
</gene>
<reference evidence="3 4" key="1">
    <citation type="submission" date="2018-08" db="EMBL/GenBank/DDBJ databases">
        <title>A genome reference for cultivated species of the human gut microbiota.</title>
        <authorList>
            <person name="Zou Y."/>
            <person name="Xue W."/>
            <person name="Luo G."/>
        </authorList>
    </citation>
    <scope>NUCLEOTIDE SEQUENCE [LARGE SCALE GENOMIC DNA]</scope>
    <source>
        <strain evidence="3 4">AF38-2</strain>
    </source>
</reference>
<protein>
    <submittedName>
        <fullName evidence="3">Polysaccharide pyruvyl transferase family protein</fullName>
    </submittedName>
</protein>
<dbReference type="Pfam" id="PF04230">
    <property type="entry name" value="PS_pyruv_trans"/>
    <property type="match status" value="1"/>
</dbReference>
<dbReference type="EMBL" id="WDED01000064">
    <property type="protein sequence ID" value="KAB6139472.1"/>
    <property type="molecule type" value="Genomic_DNA"/>
</dbReference>
<name>A0A415KWF9_9BACE</name>
<dbReference type="Proteomes" id="UP000434604">
    <property type="component" value="Unassembled WGS sequence"/>
</dbReference>
<dbReference type="PANTHER" id="PTHR36836:SF1">
    <property type="entry name" value="COLANIC ACID BIOSYNTHESIS PROTEIN WCAK"/>
    <property type="match status" value="1"/>
</dbReference>
<keyword evidence="3" id="KW-0808">Transferase</keyword>
<comment type="caution">
    <text evidence="3">The sequence shown here is derived from an EMBL/GenBank/DDBJ whole genome shotgun (WGS) entry which is preliminary data.</text>
</comment>
<feature type="domain" description="Polysaccharide pyruvyl transferase" evidence="1">
    <location>
        <begin position="38"/>
        <end position="344"/>
    </location>
</feature>
<dbReference type="AlphaFoldDB" id="A0A415KWF9"/>
<dbReference type="RefSeq" id="WP_118217905.1">
    <property type="nucleotide sequence ID" value="NZ_JAQEAW010000001.1"/>
</dbReference>
<organism evidence="3 4">
    <name type="scientific">Bacteroides xylanisolvens</name>
    <dbReference type="NCBI Taxonomy" id="371601"/>
    <lineage>
        <taxon>Bacteria</taxon>
        <taxon>Pseudomonadati</taxon>
        <taxon>Bacteroidota</taxon>
        <taxon>Bacteroidia</taxon>
        <taxon>Bacteroidales</taxon>
        <taxon>Bacteroidaceae</taxon>
        <taxon>Bacteroides</taxon>
    </lineage>
</organism>
<accession>A0A415KWF9</accession>
<dbReference type="Proteomes" id="UP000284495">
    <property type="component" value="Unassembled WGS sequence"/>
</dbReference>
<dbReference type="InterPro" id="IPR007345">
    <property type="entry name" value="Polysacch_pyruvyl_Trfase"/>
</dbReference>
<evidence type="ECO:0000259" key="1">
    <source>
        <dbReference type="Pfam" id="PF04230"/>
    </source>
</evidence>